<evidence type="ECO:0000313" key="1">
    <source>
        <dbReference type="EMBL" id="SJM53667.1"/>
    </source>
</evidence>
<sequence>MAVSDETVVSQCHSSVSSLPAACLKASTICGSTTSAGAKWLITYQRPQRQGSKGMSLTLMRRVKAITTPSAGASPQLVLTLVMLFPGGVLP</sequence>
<name>A0A1R4FCR8_BREDI</name>
<evidence type="ECO:0000313" key="2">
    <source>
        <dbReference type="Proteomes" id="UP000195766"/>
    </source>
</evidence>
<dbReference type="Proteomes" id="UP000195766">
    <property type="component" value="Unassembled WGS sequence"/>
</dbReference>
<accession>A0A1R4FCR8</accession>
<dbReference type="AlphaFoldDB" id="A0A1R4FCR8"/>
<protein>
    <submittedName>
        <fullName evidence="1">Uncharacterized protein</fullName>
    </submittedName>
</protein>
<organism evidence="1 2">
    <name type="scientific">Brevundimonas diminuta 3F5N</name>
    <dbReference type="NCBI Taxonomy" id="1255603"/>
    <lineage>
        <taxon>Bacteria</taxon>
        <taxon>Pseudomonadati</taxon>
        <taxon>Pseudomonadota</taxon>
        <taxon>Alphaproteobacteria</taxon>
        <taxon>Caulobacterales</taxon>
        <taxon>Caulobacteraceae</taxon>
        <taxon>Brevundimonas</taxon>
    </lineage>
</organism>
<proteinExistence type="predicted"/>
<gene>
    <name evidence="1" type="ORF">FM111_03980</name>
</gene>
<reference evidence="1 2" key="1">
    <citation type="submission" date="2017-02" db="EMBL/GenBank/DDBJ databases">
        <authorList>
            <person name="Peterson S.W."/>
        </authorList>
    </citation>
    <scope>NUCLEOTIDE SEQUENCE [LARGE SCALE GENOMIC DNA]</scope>
    <source>
        <strain evidence="1 2">3F5N</strain>
    </source>
</reference>
<dbReference type="EMBL" id="FUIE01000020">
    <property type="protein sequence ID" value="SJM53667.1"/>
    <property type="molecule type" value="Genomic_DNA"/>
</dbReference>